<dbReference type="Proteomes" id="UP000078542">
    <property type="component" value="Unassembled WGS sequence"/>
</dbReference>
<dbReference type="STRING" id="456900.A0A151I9T1"/>
<sequence>MSFKIGQRVEVPVKECQGMIAYIGHPAFASGKWIGVILDEPKGKNNGSVKGQVYFKCAENYGMFARQTQLILLDEAGNRTEPISPSSVGSNATTPDDSAARARSRLNSVRRKTSPANVTRQQTDKFSGSRLSLSGSRTLLSAPSTESLTGLSHERRDGGESLIPAPTSTSKRASFVEKSPSTSSPPGKKPKAQDDQNNTGFVETLKPQFVPGQVMAGSAAAANLVEEKLSHLQLVQENDNLKSQVRDLTEKVETLRVKRMQDKERIKDFEKTKLQIEQLLEFKAKVMESQASLQRELQRARQEAREAHVAREQYQEEMSDLAETVEMATLDKEMAEEKAETLQIELEQLKEKLEEQTLDLEILRTEMSERAAGGGSTTGTSSYEVKQLEQQNNRLRETLVKMRDLSAHEKHEFQKLQKDMDQKKSEILELGRTKEKLSARVEEMEHQIADLQEQLYNIICNNINLHMCLKQIINLLAHCPSSFYILFVLNILSLFTMYILIHAGEIMRLKVDAALGAEEMVEVLGERKMALEEKVAELEEAVADLEALQDMSDQLAESSKELELELREELDLALGAARDAQRHRDAALETLADRELTITKFRELTHQLQEQCLQLQQRVHSTESTKTSVRGADQQLAEILDFQKTFAETRAQTKAVDLELRRLDAEEARNHVCYLLSFMPPAFLTHGGDHDAILTLLLIPRMIQKTEILISQVREKYRSIEKIDRTSVVRGHSVAQYSFRSRLCSHMYALQTTLGCFESALNSCSSEMLLKAGAAYPEMVAQEKSLDSLIELAKRDQLDENLPMDAIEKCCGYFVTMFSVLFGKSIAVDQARLIVNGTRTLGNTCDAIATDAAAIKVLIQEEGADIGKLCQHVETTCEVIHQHLKSARRRVPRDHAGPAYSVGANLGLDKDCNEQFSTCYQHGVKITKTLQYLLKSALHAVTENGDLDMGLSADKLKEMAATSSERVYDTEDLGPVATIKASLTIIQQLAANLAQKMAECENELAISGQTQSQQQSTESEQITPIVARANSVRKESEETKILSRKLETRDNDIREARLALREKQEELSEMTLRKELAEKRFATQQHEHEMNVEKLKRKLEEAQNQLKRKEKEFEETMDHLQTDIDSLETEKGQLKEKLKSIGKKTISMSGTDSMIGSTSITSTLDNKYYVQEINALKQALNNEHQQKKKIMCAVLRQKLDSLEPLLSPKLKSLDIKIQELRKKTTDLVKDVEKTLVYPTVPDLRRKVPETSYYYLLERQRNIMQLKERVDELVAQVRREAIKRTPGGRAEANFTVYPNREMAATMQERKLLAAEINIPYNGPEQSFSVNVGPQELRKIHTLLYY</sequence>
<dbReference type="PROSITE" id="PS00845">
    <property type="entry name" value="CAP_GLY_1"/>
    <property type="match status" value="1"/>
</dbReference>
<feature type="compositionally biased region" description="Polar residues" evidence="10">
    <location>
        <begin position="114"/>
        <end position="126"/>
    </location>
</feature>
<dbReference type="GO" id="GO:0005874">
    <property type="term" value="C:microtubule"/>
    <property type="evidence" value="ECO:0007669"/>
    <property type="project" value="UniProtKB-KW"/>
</dbReference>
<proteinExistence type="inferred from homology"/>
<evidence type="ECO:0000256" key="4">
    <source>
        <dbReference type="ARBA" id="ARBA00022490"/>
    </source>
</evidence>
<dbReference type="InterPro" id="IPR000938">
    <property type="entry name" value="CAP-Gly_domain"/>
</dbReference>
<feature type="compositionally biased region" description="Polar residues" evidence="10">
    <location>
        <begin position="81"/>
        <end position="96"/>
    </location>
</feature>
<gene>
    <name evidence="12" type="ORF">ALC62_13530</name>
</gene>
<evidence type="ECO:0000256" key="1">
    <source>
        <dbReference type="ARBA" id="ARBA00004245"/>
    </source>
</evidence>
<keyword evidence="4" id="KW-0963">Cytoplasm</keyword>
<name>A0A151I9T1_9HYME</name>
<dbReference type="InterPro" id="IPR036859">
    <property type="entry name" value="CAP-Gly_dom_sf"/>
</dbReference>
<keyword evidence="13" id="KW-1185">Reference proteome</keyword>
<dbReference type="SMART" id="SM01052">
    <property type="entry name" value="CAP_GLY"/>
    <property type="match status" value="1"/>
</dbReference>
<dbReference type="Pfam" id="PF01302">
    <property type="entry name" value="CAP_GLY"/>
    <property type="match status" value="1"/>
</dbReference>
<feature type="compositionally biased region" description="Low complexity" evidence="10">
    <location>
        <begin position="128"/>
        <end position="141"/>
    </location>
</feature>
<evidence type="ECO:0000256" key="5">
    <source>
        <dbReference type="ARBA" id="ARBA00022701"/>
    </source>
</evidence>
<accession>A0A151I9T1</accession>
<protein>
    <recommendedName>
        <fullName evidence="3">Dynactin subunit 1</fullName>
    </recommendedName>
</protein>
<feature type="coiled-coil region" evidence="9">
    <location>
        <begin position="231"/>
        <end position="461"/>
    </location>
</feature>
<evidence type="ECO:0000256" key="8">
    <source>
        <dbReference type="ARBA" id="ARBA00023212"/>
    </source>
</evidence>
<dbReference type="PROSITE" id="PS50245">
    <property type="entry name" value="CAP_GLY_2"/>
    <property type="match status" value="1"/>
</dbReference>
<feature type="compositionally biased region" description="Basic residues" evidence="10">
    <location>
        <begin position="102"/>
        <end position="113"/>
    </location>
</feature>
<dbReference type="EMBL" id="KQ978268">
    <property type="protein sequence ID" value="KYM95821.1"/>
    <property type="molecule type" value="Genomic_DNA"/>
</dbReference>
<feature type="coiled-coil region" evidence="9">
    <location>
        <begin position="1255"/>
        <end position="1282"/>
    </location>
</feature>
<dbReference type="Gene3D" id="2.30.30.190">
    <property type="entry name" value="CAP Gly-rich-like domain"/>
    <property type="match status" value="1"/>
</dbReference>
<evidence type="ECO:0000256" key="3">
    <source>
        <dbReference type="ARBA" id="ARBA00016574"/>
    </source>
</evidence>
<evidence type="ECO:0000256" key="6">
    <source>
        <dbReference type="ARBA" id="ARBA00023017"/>
    </source>
</evidence>
<feature type="domain" description="CAP-Gly" evidence="11">
    <location>
        <begin position="24"/>
        <end position="66"/>
    </location>
</feature>
<keyword evidence="6" id="KW-0243">Dynein</keyword>
<dbReference type="PANTHER" id="PTHR18916">
    <property type="entry name" value="DYNACTIN 1-RELATED MICROTUBULE-BINDING"/>
    <property type="match status" value="1"/>
</dbReference>
<feature type="coiled-coil region" evidence="9">
    <location>
        <begin position="1046"/>
        <end position="1144"/>
    </location>
</feature>
<evidence type="ECO:0000256" key="7">
    <source>
        <dbReference type="ARBA" id="ARBA00023054"/>
    </source>
</evidence>
<evidence type="ECO:0000256" key="2">
    <source>
        <dbReference type="ARBA" id="ARBA00011010"/>
    </source>
</evidence>
<evidence type="ECO:0000256" key="9">
    <source>
        <dbReference type="SAM" id="Coils"/>
    </source>
</evidence>
<organism evidence="12 13">
    <name type="scientific">Cyphomyrmex costatus</name>
    <dbReference type="NCBI Taxonomy" id="456900"/>
    <lineage>
        <taxon>Eukaryota</taxon>
        <taxon>Metazoa</taxon>
        <taxon>Ecdysozoa</taxon>
        <taxon>Arthropoda</taxon>
        <taxon>Hexapoda</taxon>
        <taxon>Insecta</taxon>
        <taxon>Pterygota</taxon>
        <taxon>Neoptera</taxon>
        <taxon>Endopterygota</taxon>
        <taxon>Hymenoptera</taxon>
        <taxon>Apocrita</taxon>
        <taxon>Aculeata</taxon>
        <taxon>Formicoidea</taxon>
        <taxon>Formicidae</taxon>
        <taxon>Myrmicinae</taxon>
        <taxon>Cyphomyrmex</taxon>
    </lineage>
</organism>
<keyword evidence="7 9" id="KW-0175">Coiled coil</keyword>
<keyword evidence="8" id="KW-0206">Cytoskeleton</keyword>
<dbReference type="SUPFAM" id="SSF74924">
    <property type="entry name" value="Cap-Gly domain"/>
    <property type="match status" value="1"/>
</dbReference>
<feature type="region of interest" description="Disordered" evidence="10">
    <location>
        <begin position="81"/>
        <end position="198"/>
    </location>
</feature>
<keyword evidence="5" id="KW-0493">Microtubule</keyword>
<reference evidence="12 13" key="1">
    <citation type="submission" date="2016-03" db="EMBL/GenBank/DDBJ databases">
        <title>Cyphomyrmex costatus WGS genome.</title>
        <authorList>
            <person name="Nygaard S."/>
            <person name="Hu H."/>
            <person name="Boomsma J."/>
            <person name="Zhang G."/>
        </authorList>
    </citation>
    <scope>NUCLEOTIDE SEQUENCE [LARGE SCALE GENOMIC DNA]</scope>
    <source>
        <strain evidence="12">MS0001</strain>
        <tissue evidence="12">Whole body</tissue>
    </source>
</reference>
<dbReference type="InterPro" id="IPR022157">
    <property type="entry name" value="Dynactin"/>
</dbReference>
<evidence type="ECO:0000259" key="11">
    <source>
        <dbReference type="PROSITE" id="PS50245"/>
    </source>
</evidence>
<feature type="coiled-coil region" evidence="9">
    <location>
        <begin position="521"/>
        <end position="568"/>
    </location>
</feature>
<evidence type="ECO:0000256" key="10">
    <source>
        <dbReference type="SAM" id="MobiDB-lite"/>
    </source>
</evidence>
<comment type="similarity">
    <text evidence="2">Belongs to the dynactin 150 kDa subunit family.</text>
</comment>
<evidence type="ECO:0000313" key="12">
    <source>
        <dbReference type="EMBL" id="KYM95821.1"/>
    </source>
</evidence>
<evidence type="ECO:0000313" key="13">
    <source>
        <dbReference type="Proteomes" id="UP000078542"/>
    </source>
</evidence>
<comment type="subcellular location">
    <subcellularLocation>
        <location evidence="1">Cytoplasm</location>
        <location evidence="1">Cytoskeleton</location>
    </subcellularLocation>
</comment>
<dbReference type="Pfam" id="PF12455">
    <property type="entry name" value="Dynactin"/>
    <property type="match status" value="1"/>
</dbReference>
<dbReference type="GO" id="GO:0030286">
    <property type="term" value="C:dynein complex"/>
    <property type="evidence" value="ECO:0007669"/>
    <property type="project" value="UniProtKB-KW"/>
</dbReference>